<dbReference type="RefSeq" id="WP_161836069.1">
    <property type="nucleotide sequence ID" value="NZ_CP048000.1"/>
</dbReference>
<dbReference type="EMBL" id="CP048000">
    <property type="protein sequence ID" value="QHQ59461.1"/>
    <property type="molecule type" value="Genomic_DNA"/>
</dbReference>
<dbReference type="Proteomes" id="UP000464314">
    <property type="component" value="Chromosome"/>
</dbReference>
<dbReference type="KEGG" id="anr:Ana3638_00495"/>
<evidence type="ECO:0000256" key="1">
    <source>
        <dbReference type="SAM" id="Phobius"/>
    </source>
</evidence>
<keyword evidence="1" id="KW-1133">Transmembrane helix</keyword>
<keyword evidence="1" id="KW-0812">Transmembrane</keyword>
<sequence length="76" mass="8700">MKHNIGIIRLSVVTGVMAVMFLILIGRLYQLQILNGTNDADSPVLKTEKQIIEKAPEEIFMTVTENHWHITGWLIR</sequence>
<organism evidence="2 3">
    <name type="scientific">Anaerocolumna sedimenticola</name>
    <dbReference type="NCBI Taxonomy" id="2696063"/>
    <lineage>
        <taxon>Bacteria</taxon>
        <taxon>Bacillati</taxon>
        <taxon>Bacillota</taxon>
        <taxon>Clostridia</taxon>
        <taxon>Lachnospirales</taxon>
        <taxon>Lachnospiraceae</taxon>
        <taxon>Anaerocolumna</taxon>
    </lineage>
</organism>
<evidence type="ECO:0000313" key="2">
    <source>
        <dbReference type="EMBL" id="QHQ59461.1"/>
    </source>
</evidence>
<keyword evidence="3" id="KW-1185">Reference proteome</keyword>
<name>A0A6P1THF5_9FIRM</name>
<feature type="transmembrane region" description="Helical" evidence="1">
    <location>
        <begin position="6"/>
        <end position="25"/>
    </location>
</feature>
<reference evidence="2 3" key="1">
    <citation type="submission" date="2020-01" db="EMBL/GenBank/DDBJ databases">
        <title>Genome analysis of Anaerocolumna sp. CBA3638.</title>
        <authorList>
            <person name="Kim J."/>
            <person name="Roh S.W."/>
        </authorList>
    </citation>
    <scope>NUCLEOTIDE SEQUENCE [LARGE SCALE GENOMIC DNA]</scope>
    <source>
        <strain evidence="2 3">CBA3638</strain>
    </source>
</reference>
<dbReference type="AlphaFoldDB" id="A0A6P1THF5"/>
<keyword evidence="1" id="KW-0472">Membrane</keyword>
<evidence type="ECO:0000313" key="3">
    <source>
        <dbReference type="Proteomes" id="UP000464314"/>
    </source>
</evidence>
<gene>
    <name evidence="2" type="ORF">Ana3638_00495</name>
</gene>
<accession>A0A6P1THF5</accession>
<proteinExistence type="predicted"/>
<protein>
    <submittedName>
        <fullName evidence="2">Uncharacterized protein</fullName>
    </submittedName>
</protein>